<evidence type="ECO:0000313" key="2">
    <source>
        <dbReference type="EMBL" id="EKU93217.1"/>
    </source>
</evidence>
<gene>
    <name evidence="2" type="ORF">HMPREF9698_01378</name>
</gene>
<sequence length="97" mass="11094">MFQRMKKKQFTPLDLIILHLAISLVYIFFAWLFTKVSLMWPIFVLALASQSLGSLVAYYFMNQKSYDAVAFDRFLAILVVSSLIALVVGVGFSFLLF</sequence>
<evidence type="ECO:0000313" key="3">
    <source>
        <dbReference type="Proteomes" id="UP000009875"/>
    </source>
</evidence>
<protein>
    <submittedName>
        <fullName evidence="2">Uncharacterized protein</fullName>
    </submittedName>
</protein>
<keyword evidence="3" id="KW-1185">Reference proteome</keyword>
<dbReference type="HOGENOM" id="CLU_2340619_0_0_9"/>
<keyword evidence="1" id="KW-0472">Membrane</keyword>
<dbReference type="EMBL" id="AGXA01000022">
    <property type="protein sequence ID" value="EKU93217.1"/>
    <property type="molecule type" value="Genomic_DNA"/>
</dbReference>
<proteinExistence type="predicted"/>
<feature type="transmembrane region" description="Helical" evidence="1">
    <location>
        <begin position="73"/>
        <end position="96"/>
    </location>
</feature>
<dbReference type="RefSeq" id="WP_003778421.1">
    <property type="nucleotide sequence ID" value="NZ_JH992960.1"/>
</dbReference>
<feature type="transmembrane region" description="Helical" evidence="1">
    <location>
        <begin position="12"/>
        <end position="33"/>
    </location>
</feature>
<evidence type="ECO:0000256" key="1">
    <source>
        <dbReference type="SAM" id="Phobius"/>
    </source>
</evidence>
<comment type="caution">
    <text evidence="2">The sequence shown here is derived from an EMBL/GenBank/DDBJ whole genome shotgun (WGS) entry which is preliminary data.</text>
</comment>
<name>K9EQJ8_9LACT</name>
<dbReference type="AlphaFoldDB" id="K9EQJ8"/>
<accession>K9EQJ8</accession>
<keyword evidence="1" id="KW-0812">Transmembrane</keyword>
<dbReference type="STRING" id="883081.HMPREF9698_01378"/>
<reference evidence="2 3" key="1">
    <citation type="submission" date="2012-09" db="EMBL/GenBank/DDBJ databases">
        <title>The Genome Sequence of Alloiococcus otitis ATCC 51267.</title>
        <authorList>
            <consortium name="The Broad Institute Genome Sequencing Platform"/>
            <person name="Earl A."/>
            <person name="Ward D."/>
            <person name="Feldgarden M."/>
            <person name="Gevers D."/>
            <person name="Huys G."/>
            <person name="Walker B."/>
            <person name="Young S.K."/>
            <person name="Zeng Q."/>
            <person name="Gargeya S."/>
            <person name="Fitzgerald M."/>
            <person name="Haas B."/>
            <person name="Abouelleil A."/>
            <person name="Alvarado L."/>
            <person name="Arachchi H.M."/>
            <person name="Berlin A.M."/>
            <person name="Chapman S.B."/>
            <person name="Goldberg J."/>
            <person name="Griggs A."/>
            <person name="Gujja S."/>
            <person name="Hansen M."/>
            <person name="Howarth C."/>
            <person name="Imamovic A."/>
            <person name="Larimer J."/>
            <person name="McCowen C."/>
            <person name="Montmayeur A."/>
            <person name="Murphy C."/>
            <person name="Neiman D."/>
            <person name="Pearson M."/>
            <person name="Priest M."/>
            <person name="Roberts A."/>
            <person name="Saif S."/>
            <person name="Shea T."/>
            <person name="Sisk P."/>
            <person name="Sykes S."/>
            <person name="Wortman J."/>
            <person name="Nusbaum C."/>
            <person name="Birren B."/>
        </authorList>
    </citation>
    <scope>NUCLEOTIDE SEQUENCE [LARGE SCALE GENOMIC DNA]</scope>
    <source>
        <strain evidence="2 3">ATCC 51267</strain>
    </source>
</reference>
<organism evidence="2 3">
    <name type="scientific">Alloiococcus otitis ATCC 51267</name>
    <dbReference type="NCBI Taxonomy" id="883081"/>
    <lineage>
        <taxon>Bacteria</taxon>
        <taxon>Bacillati</taxon>
        <taxon>Bacillota</taxon>
        <taxon>Bacilli</taxon>
        <taxon>Lactobacillales</taxon>
        <taxon>Carnobacteriaceae</taxon>
        <taxon>Alloiococcus</taxon>
    </lineage>
</organism>
<keyword evidence="1" id="KW-1133">Transmembrane helix</keyword>
<dbReference type="Proteomes" id="UP000009875">
    <property type="component" value="Unassembled WGS sequence"/>
</dbReference>
<feature type="transmembrane region" description="Helical" evidence="1">
    <location>
        <begin position="39"/>
        <end position="61"/>
    </location>
</feature>